<keyword evidence="2" id="KW-1185">Reference proteome</keyword>
<evidence type="ECO:0008006" key="3">
    <source>
        <dbReference type="Google" id="ProtNLM"/>
    </source>
</evidence>
<reference evidence="1" key="1">
    <citation type="journal article" date="2014" name="Int. J. Syst. Evol. Microbiol.">
        <title>Complete genome sequence of Corynebacterium casei LMG S-19264T (=DSM 44701T), isolated from a smear-ripened cheese.</title>
        <authorList>
            <consortium name="US DOE Joint Genome Institute (JGI-PGF)"/>
            <person name="Walter F."/>
            <person name="Albersmeier A."/>
            <person name="Kalinowski J."/>
            <person name="Ruckert C."/>
        </authorList>
    </citation>
    <scope>NUCLEOTIDE SEQUENCE</scope>
    <source>
        <strain evidence="1">CGMCC 1.12160</strain>
    </source>
</reference>
<protein>
    <recommendedName>
        <fullName evidence="3">DNA binding domain-containing protein, excisionase family</fullName>
    </recommendedName>
</protein>
<evidence type="ECO:0000313" key="2">
    <source>
        <dbReference type="Proteomes" id="UP000605670"/>
    </source>
</evidence>
<evidence type="ECO:0000313" key="1">
    <source>
        <dbReference type="EMBL" id="GGF49074.1"/>
    </source>
</evidence>
<sequence>MSAHAQAATLHGRATCSIPEAGAFLGIGRDAAYRAAASGNLPTLRLGGRRLLVPVPKLLALVGIEATATDP</sequence>
<organism evidence="1 2">
    <name type="scientific">Ornithinimicrobium tianjinense</name>
    <dbReference type="NCBI Taxonomy" id="1195761"/>
    <lineage>
        <taxon>Bacteria</taxon>
        <taxon>Bacillati</taxon>
        <taxon>Actinomycetota</taxon>
        <taxon>Actinomycetes</taxon>
        <taxon>Micrococcales</taxon>
        <taxon>Ornithinimicrobiaceae</taxon>
        <taxon>Ornithinimicrobium</taxon>
    </lineage>
</organism>
<reference evidence="1" key="2">
    <citation type="submission" date="2020-09" db="EMBL/GenBank/DDBJ databases">
        <authorList>
            <person name="Sun Q."/>
            <person name="Zhou Y."/>
        </authorList>
    </citation>
    <scope>NUCLEOTIDE SEQUENCE</scope>
    <source>
        <strain evidence="1">CGMCC 1.12160</strain>
    </source>
</reference>
<dbReference type="Proteomes" id="UP000605670">
    <property type="component" value="Unassembled WGS sequence"/>
</dbReference>
<name>A0A917BMV9_9MICO</name>
<dbReference type="AlphaFoldDB" id="A0A917BMV9"/>
<comment type="caution">
    <text evidence="1">The sequence shown here is derived from an EMBL/GenBank/DDBJ whole genome shotgun (WGS) entry which is preliminary data.</text>
</comment>
<gene>
    <name evidence="1" type="ORF">GCM10011366_16210</name>
</gene>
<dbReference type="EMBL" id="BMEM01000002">
    <property type="protein sequence ID" value="GGF49074.1"/>
    <property type="molecule type" value="Genomic_DNA"/>
</dbReference>
<proteinExistence type="predicted"/>
<accession>A0A917BMV9</accession>